<keyword evidence="4" id="KW-1185">Reference proteome</keyword>
<comment type="caution">
    <text evidence="3">The sequence shown here is derived from an EMBL/GenBank/DDBJ whole genome shotgun (WGS) entry which is preliminary data.</text>
</comment>
<name>A0ABT2P944_9GAMM</name>
<evidence type="ECO:0000313" key="3">
    <source>
        <dbReference type="EMBL" id="MCT8988669.1"/>
    </source>
</evidence>
<feature type="signal peptide" evidence="2">
    <location>
        <begin position="1"/>
        <end position="21"/>
    </location>
</feature>
<dbReference type="EMBL" id="JAODOQ010000003">
    <property type="protein sequence ID" value="MCT8988669.1"/>
    <property type="molecule type" value="Genomic_DNA"/>
</dbReference>
<evidence type="ECO:0000256" key="2">
    <source>
        <dbReference type="SAM" id="SignalP"/>
    </source>
</evidence>
<reference evidence="3" key="1">
    <citation type="submission" date="2022-09" db="EMBL/GenBank/DDBJ databases">
        <title>Shewanella sp. KJ10-1 sp.nov, isolated from marine algae.</title>
        <authorList>
            <person name="Butt M."/>
            <person name="Lee J.K."/>
            <person name="Kim J.M."/>
            <person name="Choi D.G."/>
        </authorList>
    </citation>
    <scope>NUCLEOTIDE SEQUENCE</scope>
    <source>
        <strain evidence="3">KJ10-1</strain>
    </source>
</reference>
<sequence>MKLLTMTAAVALLISISPVKADEWLPIYQGENGTLESHDTYPQNYKYTSPENTVISITSSGNDLRIRFTDDSYRHVDYYTEEVVDVSKPIYNPDPEPPGGGMPLSIMKTGSYSTNTNLYNLTDYTKPNWNITSANKTAYEKYLLLMQDIEELQLPKLTPKRTVIDEILQSLPAQYSASSCEYERGKAAIGYEGSSNAYLCSVAEGIAYTGMSVTALLACYTPGVNVATCSGAISAAVTSAAVYISAINRCQIANADAQHALEVCEANNDVPPQTTSTEEPPINVGTGAGGGIGGGSPRMICSNWAHAYTNGNYQYSLCLGYEILFI</sequence>
<keyword evidence="2" id="KW-0732">Signal</keyword>
<feature type="region of interest" description="Disordered" evidence="1">
    <location>
        <begin position="268"/>
        <end position="288"/>
    </location>
</feature>
<accession>A0ABT2P944</accession>
<feature type="chain" id="PRO_5047018765" evidence="2">
    <location>
        <begin position="22"/>
        <end position="326"/>
    </location>
</feature>
<evidence type="ECO:0000313" key="4">
    <source>
        <dbReference type="Proteomes" id="UP001431192"/>
    </source>
</evidence>
<proteinExistence type="predicted"/>
<organism evidence="3 4">
    <name type="scientific">Shewanella phaeophyticola</name>
    <dbReference type="NCBI Taxonomy" id="2978345"/>
    <lineage>
        <taxon>Bacteria</taxon>
        <taxon>Pseudomonadati</taxon>
        <taxon>Pseudomonadota</taxon>
        <taxon>Gammaproteobacteria</taxon>
        <taxon>Alteromonadales</taxon>
        <taxon>Shewanellaceae</taxon>
        <taxon>Shewanella</taxon>
    </lineage>
</organism>
<protein>
    <submittedName>
        <fullName evidence="3">Uncharacterized protein</fullName>
    </submittedName>
</protein>
<dbReference type="RefSeq" id="WP_261734912.1">
    <property type="nucleotide sequence ID" value="NZ_JAODOQ010000003.1"/>
</dbReference>
<gene>
    <name evidence="3" type="ORF">N4T56_22270</name>
</gene>
<dbReference type="Proteomes" id="UP001431192">
    <property type="component" value="Unassembled WGS sequence"/>
</dbReference>
<evidence type="ECO:0000256" key="1">
    <source>
        <dbReference type="SAM" id="MobiDB-lite"/>
    </source>
</evidence>